<keyword evidence="3" id="KW-1185">Reference proteome</keyword>
<dbReference type="Proteomes" id="UP001408356">
    <property type="component" value="Unassembled WGS sequence"/>
</dbReference>
<feature type="compositionally biased region" description="Low complexity" evidence="1">
    <location>
        <begin position="33"/>
        <end position="43"/>
    </location>
</feature>
<evidence type="ECO:0000313" key="3">
    <source>
        <dbReference type="Proteomes" id="UP001408356"/>
    </source>
</evidence>
<feature type="region of interest" description="Disordered" evidence="1">
    <location>
        <begin position="80"/>
        <end position="246"/>
    </location>
</feature>
<evidence type="ECO:0000313" key="2">
    <source>
        <dbReference type="EMBL" id="KAK9414624.1"/>
    </source>
</evidence>
<protein>
    <submittedName>
        <fullName evidence="2">Uncharacterized protein</fullName>
    </submittedName>
</protein>
<sequence length="246" mass="26832">MAPPTGSGANPAPLYKEKTNAIAELMSQHTSSSALSFLSSLPSRNSTNSNGARPKTAAQVAAAAEDYDLDRLAQYDDNMGVGMFAPENRTEKEETRKKELEDRRLKARLGLLGKGKRKGSEWEVASGVSKAREQESDDEEEMGRSGVGRAKKRKRIVVEKDVADTKAETRDHEGNLEITQDATLASHEVQKSPEREDGTEVPKMAESGDGDPEAIAQVAKSIGDQLDTVAKAKRKRKKTKKKKPKV</sequence>
<feature type="compositionally biased region" description="Basic residues" evidence="1">
    <location>
        <begin position="231"/>
        <end position="246"/>
    </location>
</feature>
<comment type="caution">
    <text evidence="2">The sequence shown here is derived from an EMBL/GenBank/DDBJ whole genome shotgun (WGS) entry which is preliminary data.</text>
</comment>
<organism evidence="2 3">
    <name type="scientific">Seiridium unicorne</name>
    <dbReference type="NCBI Taxonomy" id="138068"/>
    <lineage>
        <taxon>Eukaryota</taxon>
        <taxon>Fungi</taxon>
        <taxon>Dikarya</taxon>
        <taxon>Ascomycota</taxon>
        <taxon>Pezizomycotina</taxon>
        <taxon>Sordariomycetes</taxon>
        <taxon>Xylariomycetidae</taxon>
        <taxon>Amphisphaeriales</taxon>
        <taxon>Sporocadaceae</taxon>
        <taxon>Seiridium</taxon>
    </lineage>
</organism>
<proteinExistence type="predicted"/>
<accession>A0ABR2UJE8</accession>
<feature type="compositionally biased region" description="Basic and acidic residues" evidence="1">
    <location>
        <begin position="188"/>
        <end position="200"/>
    </location>
</feature>
<name>A0ABR2UJE8_9PEZI</name>
<evidence type="ECO:0000256" key="1">
    <source>
        <dbReference type="SAM" id="MobiDB-lite"/>
    </source>
</evidence>
<gene>
    <name evidence="2" type="ORF">SUNI508_11062</name>
</gene>
<feature type="compositionally biased region" description="Basic and acidic residues" evidence="1">
    <location>
        <begin position="88"/>
        <end position="104"/>
    </location>
</feature>
<reference evidence="2 3" key="1">
    <citation type="journal article" date="2024" name="J. Plant Pathol.">
        <title>Sequence and assembly of the genome of Seiridium unicorne, isolate CBS 538.82, causal agent of cypress canker disease.</title>
        <authorList>
            <person name="Scali E."/>
            <person name="Rocca G.D."/>
            <person name="Danti R."/>
            <person name="Garbelotto M."/>
            <person name="Barberini S."/>
            <person name="Baroncelli R."/>
            <person name="Emiliani G."/>
        </authorList>
    </citation>
    <scope>NUCLEOTIDE SEQUENCE [LARGE SCALE GENOMIC DNA]</scope>
    <source>
        <strain evidence="2 3">BM-138-508</strain>
    </source>
</reference>
<feature type="compositionally biased region" description="Basic and acidic residues" evidence="1">
    <location>
        <begin position="156"/>
        <end position="175"/>
    </location>
</feature>
<dbReference type="EMBL" id="JARVKF010000424">
    <property type="protein sequence ID" value="KAK9414624.1"/>
    <property type="molecule type" value="Genomic_DNA"/>
</dbReference>
<feature type="region of interest" description="Disordered" evidence="1">
    <location>
        <begin position="33"/>
        <end position="57"/>
    </location>
</feature>